<dbReference type="SUPFAM" id="SSF56112">
    <property type="entry name" value="Protein kinase-like (PK-like)"/>
    <property type="match status" value="1"/>
</dbReference>
<dbReference type="InterPro" id="IPR008266">
    <property type="entry name" value="Tyr_kinase_AS"/>
</dbReference>
<dbReference type="STRING" id="930990.A0A067MZY4"/>
<dbReference type="EMBL" id="KL198016">
    <property type="protein sequence ID" value="KDQ21293.1"/>
    <property type="molecule type" value="Genomic_DNA"/>
</dbReference>
<dbReference type="Pfam" id="PF07714">
    <property type="entry name" value="PK_Tyr_Ser-Thr"/>
    <property type="match status" value="1"/>
</dbReference>
<dbReference type="InterPro" id="IPR011009">
    <property type="entry name" value="Kinase-like_dom_sf"/>
</dbReference>
<dbReference type="PANTHER" id="PTHR44329">
    <property type="entry name" value="SERINE/THREONINE-PROTEIN KINASE TNNI3K-RELATED"/>
    <property type="match status" value="1"/>
</dbReference>
<dbReference type="InterPro" id="IPR001245">
    <property type="entry name" value="Ser-Thr/Tyr_kinase_cat_dom"/>
</dbReference>
<keyword evidence="1" id="KW-0547">Nucleotide-binding</keyword>
<dbReference type="PANTHER" id="PTHR44329:SF214">
    <property type="entry name" value="PROTEIN KINASE DOMAIN-CONTAINING PROTEIN"/>
    <property type="match status" value="1"/>
</dbReference>
<evidence type="ECO:0000313" key="4">
    <source>
        <dbReference type="Proteomes" id="UP000027195"/>
    </source>
</evidence>
<evidence type="ECO:0000256" key="1">
    <source>
        <dbReference type="PROSITE-ProRule" id="PRU10141"/>
    </source>
</evidence>
<organism evidence="3 4">
    <name type="scientific">Botryobasidium botryosum (strain FD-172 SS1)</name>
    <dbReference type="NCBI Taxonomy" id="930990"/>
    <lineage>
        <taxon>Eukaryota</taxon>
        <taxon>Fungi</taxon>
        <taxon>Dikarya</taxon>
        <taxon>Basidiomycota</taxon>
        <taxon>Agaricomycotina</taxon>
        <taxon>Agaricomycetes</taxon>
        <taxon>Cantharellales</taxon>
        <taxon>Botryobasidiaceae</taxon>
        <taxon>Botryobasidium</taxon>
    </lineage>
</organism>
<dbReference type="HOGENOM" id="CLU_000288_7_18_1"/>
<dbReference type="AlphaFoldDB" id="A0A067MZY4"/>
<dbReference type="InParanoid" id="A0A067MZY4"/>
<dbReference type="InterPro" id="IPR051681">
    <property type="entry name" value="Ser/Thr_Kinases-Pseudokinases"/>
</dbReference>
<dbReference type="PROSITE" id="PS00109">
    <property type="entry name" value="PROTEIN_KINASE_TYR"/>
    <property type="match status" value="1"/>
</dbReference>
<dbReference type="GO" id="GO:0005524">
    <property type="term" value="F:ATP binding"/>
    <property type="evidence" value="ECO:0007669"/>
    <property type="project" value="UniProtKB-UniRule"/>
</dbReference>
<proteinExistence type="predicted"/>
<dbReference type="OrthoDB" id="4062651at2759"/>
<accession>A0A067MZY4</accession>
<dbReference type="InterPro" id="IPR017441">
    <property type="entry name" value="Protein_kinase_ATP_BS"/>
</dbReference>
<feature type="binding site" evidence="1">
    <location>
        <position position="100"/>
    </location>
    <ligand>
        <name>ATP</name>
        <dbReference type="ChEBI" id="CHEBI:30616"/>
    </ligand>
</feature>
<dbReference type="InterPro" id="IPR000719">
    <property type="entry name" value="Prot_kinase_dom"/>
</dbReference>
<dbReference type="Proteomes" id="UP000027195">
    <property type="component" value="Unassembled WGS sequence"/>
</dbReference>
<keyword evidence="4" id="KW-1185">Reference proteome</keyword>
<gene>
    <name evidence="3" type="ORF">BOTBODRAFT_25716</name>
</gene>
<protein>
    <recommendedName>
        <fullName evidence="2">Protein kinase domain-containing protein</fullName>
    </recommendedName>
</protein>
<dbReference type="GO" id="GO:0004674">
    <property type="term" value="F:protein serine/threonine kinase activity"/>
    <property type="evidence" value="ECO:0007669"/>
    <property type="project" value="TreeGrafter"/>
</dbReference>
<dbReference type="PROSITE" id="PS50011">
    <property type="entry name" value="PROTEIN_KINASE_DOM"/>
    <property type="match status" value="1"/>
</dbReference>
<reference evidence="4" key="1">
    <citation type="journal article" date="2014" name="Proc. Natl. Acad. Sci. U.S.A.">
        <title>Extensive sampling of basidiomycete genomes demonstrates inadequacy of the white-rot/brown-rot paradigm for wood decay fungi.</title>
        <authorList>
            <person name="Riley R."/>
            <person name="Salamov A.A."/>
            <person name="Brown D.W."/>
            <person name="Nagy L.G."/>
            <person name="Floudas D."/>
            <person name="Held B.W."/>
            <person name="Levasseur A."/>
            <person name="Lombard V."/>
            <person name="Morin E."/>
            <person name="Otillar R."/>
            <person name="Lindquist E.A."/>
            <person name="Sun H."/>
            <person name="LaButti K.M."/>
            <person name="Schmutz J."/>
            <person name="Jabbour D."/>
            <person name="Luo H."/>
            <person name="Baker S.E."/>
            <person name="Pisabarro A.G."/>
            <person name="Walton J.D."/>
            <person name="Blanchette R.A."/>
            <person name="Henrissat B."/>
            <person name="Martin F."/>
            <person name="Cullen D."/>
            <person name="Hibbett D.S."/>
            <person name="Grigoriev I.V."/>
        </authorList>
    </citation>
    <scope>NUCLEOTIDE SEQUENCE [LARGE SCALE GENOMIC DNA]</scope>
    <source>
        <strain evidence="4">FD-172 SS1</strain>
    </source>
</reference>
<keyword evidence="1" id="KW-0067">ATP-binding</keyword>
<sequence length="359" mass="40034">MQTGRISAESFATQVSDLMSRMKQSFLKKMLTLGNIVPPQHTRYMAYLAAFYQASGIYPCSDGFLTWEITDTDLTHHIGHGRYGSCFQGKFLGRHDVVLKYLHANDDDIYSKPRQGVDGESRADFRLRREVEIWKKLNHPHILPFIGLYKLHDTICMVSPRIEHGSAHVYAAKRPDASCLNLLVQVADGLQYLHGLGVIHGDLCGHNILVTAAGDARIADFGLSLMMDEDYPDSNSSGWHLGGNIRWRAPELLRSINSTWPHKTTASDIFSFGRVVLELTTGARPFAEVLNDLALLDIVLSGECPRRPTSDDAMTRGLSDEVWALAKDCWAQNPEERPSAADVFARLQAAVPVTLTTRQ</sequence>
<dbReference type="PROSITE" id="PS00107">
    <property type="entry name" value="PROTEIN_KINASE_ATP"/>
    <property type="match status" value="1"/>
</dbReference>
<evidence type="ECO:0000259" key="2">
    <source>
        <dbReference type="PROSITE" id="PS50011"/>
    </source>
</evidence>
<dbReference type="Gene3D" id="1.10.510.10">
    <property type="entry name" value="Transferase(Phosphotransferase) domain 1"/>
    <property type="match status" value="1"/>
</dbReference>
<name>A0A067MZY4_BOTB1</name>
<feature type="domain" description="Protein kinase" evidence="2">
    <location>
        <begin position="72"/>
        <end position="351"/>
    </location>
</feature>
<evidence type="ECO:0000313" key="3">
    <source>
        <dbReference type="EMBL" id="KDQ21293.1"/>
    </source>
</evidence>